<evidence type="ECO:0000313" key="4">
    <source>
        <dbReference type="Proteomes" id="UP000887159"/>
    </source>
</evidence>
<dbReference type="SMART" id="SM00516">
    <property type="entry name" value="SEC14"/>
    <property type="match status" value="1"/>
</dbReference>
<dbReference type="Gene3D" id="1.10.8.20">
    <property type="entry name" value="N-terminal domain of phosphatidylinositol transfer protein sec14p"/>
    <property type="match status" value="1"/>
</dbReference>
<reference evidence="3" key="1">
    <citation type="submission" date="2020-08" db="EMBL/GenBank/DDBJ databases">
        <title>Multicomponent nature underlies the extraordinary mechanical properties of spider dragline silk.</title>
        <authorList>
            <person name="Kono N."/>
            <person name="Nakamura H."/>
            <person name="Mori M."/>
            <person name="Yoshida Y."/>
            <person name="Ohtoshi R."/>
            <person name="Malay A.D."/>
            <person name="Moran D.A.P."/>
            <person name="Tomita M."/>
            <person name="Numata K."/>
            <person name="Arakawa K."/>
        </authorList>
    </citation>
    <scope>NUCLEOTIDE SEQUENCE</scope>
</reference>
<accession>A0A8X6UXQ3</accession>
<organism evidence="3 4">
    <name type="scientific">Trichonephila clavipes</name>
    <name type="common">Golden silk orbweaver</name>
    <name type="synonym">Nephila clavipes</name>
    <dbReference type="NCBI Taxonomy" id="2585209"/>
    <lineage>
        <taxon>Eukaryota</taxon>
        <taxon>Metazoa</taxon>
        <taxon>Ecdysozoa</taxon>
        <taxon>Arthropoda</taxon>
        <taxon>Chelicerata</taxon>
        <taxon>Arachnida</taxon>
        <taxon>Araneae</taxon>
        <taxon>Araneomorphae</taxon>
        <taxon>Entelegynae</taxon>
        <taxon>Araneoidea</taxon>
        <taxon>Nephilidae</taxon>
        <taxon>Trichonephila</taxon>
    </lineage>
</organism>
<feature type="domain" description="CRAL-TRIO" evidence="2">
    <location>
        <begin position="104"/>
        <end position="268"/>
    </location>
</feature>
<keyword evidence="1" id="KW-0175">Coiled coil</keyword>
<dbReference type="InterPro" id="IPR001251">
    <property type="entry name" value="CRAL-TRIO_dom"/>
</dbReference>
<dbReference type="Pfam" id="PF00650">
    <property type="entry name" value="CRAL_TRIO"/>
    <property type="match status" value="1"/>
</dbReference>
<dbReference type="GO" id="GO:1902936">
    <property type="term" value="F:phosphatidylinositol bisphosphate binding"/>
    <property type="evidence" value="ECO:0007669"/>
    <property type="project" value="TreeGrafter"/>
</dbReference>
<dbReference type="InterPro" id="IPR011074">
    <property type="entry name" value="CRAL/TRIO_N_dom"/>
</dbReference>
<dbReference type="SUPFAM" id="SSF53098">
    <property type="entry name" value="Ribonuclease H-like"/>
    <property type="match status" value="1"/>
</dbReference>
<name>A0A8X6UXQ3_TRICX</name>
<keyword evidence="4" id="KW-1185">Reference proteome</keyword>
<dbReference type="GO" id="GO:0003676">
    <property type="term" value="F:nucleic acid binding"/>
    <property type="evidence" value="ECO:0007669"/>
    <property type="project" value="InterPro"/>
</dbReference>
<dbReference type="AlphaFoldDB" id="A0A8X6UXQ3"/>
<comment type="caution">
    <text evidence="3">The sequence shown here is derived from an EMBL/GenBank/DDBJ whole genome shotgun (WGS) entry which is preliminary data.</text>
</comment>
<evidence type="ECO:0000259" key="2">
    <source>
        <dbReference type="PROSITE" id="PS50191"/>
    </source>
</evidence>
<dbReference type="SUPFAM" id="SSF46938">
    <property type="entry name" value="CRAL/TRIO N-terminal domain"/>
    <property type="match status" value="1"/>
</dbReference>
<dbReference type="PANTHER" id="PTHR10174:SF130">
    <property type="entry name" value="ALPHA-TOCOPHEROL TRANSFER PROTEIN-LIKE"/>
    <property type="match status" value="1"/>
</dbReference>
<dbReference type="GO" id="GO:0004523">
    <property type="term" value="F:RNA-DNA hybrid ribonuclease activity"/>
    <property type="evidence" value="ECO:0007669"/>
    <property type="project" value="InterPro"/>
</dbReference>
<dbReference type="GO" id="GO:0016020">
    <property type="term" value="C:membrane"/>
    <property type="evidence" value="ECO:0007669"/>
    <property type="project" value="TreeGrafter"/>
</dbReference>
<evidence type="ECO:0000256" key="1">
    <source>
        <dbReference type="SAM" id="Coils"/>
    </source>
</evidence>
<dbReference type="PRINTS" id="PR00180">
    <property type="entry name" value="CRETINALDHBP"/>
</dbReference>
<dbReference type="SMART" id="SM01100">
    <property type="entry name" value="CRAL_TRIO_N"/>
    <property type="match status" value="1"/>
</dbReference>
<dbReference type="CDD" id="cd00170">
    <property type="entry name" value="SEC14"/>
    <property type="match status" value="1"/>
</dbReference>
<dbReference type="InterPro" id="IPR012337">
    <property type="entry name" value="RNaseH-like_sf"/>
</dbReference>
<dbReference type="Pfam" id="PF03765">
    <property type="entry name" value="CRAL_TRIO_N"/>
    <property type="match status" value="1"/>
</dbReference>
<evidence type="ECO:0000313" key="3">
    <source>
        <dbReference type="EMBL" id="GFX87468.1"/>
    </source>
</evidence>
<proteinExistence type="predicted"/>
<dbReference type="PROSITE" id="PS50191">
    <property type="entry name" value="CRAL_TRIO"/>
    <property type="match status" value="1"/>
</dbReference>
<feature type="coiled-coil region" evidence="1">
    <location>
        <begin position="27"/>
        <end position="54"/>
    </location>
</feature>
<gene>
    <name evidence="3" type="primary">TTPAL</name>
    <name evidence="3" type="ORF">TNCV_1330031</name>
</gene>
<dbReference type="InterPro" id="IPR036865">
    <property type="entry name" value="CRAL-TRIO_dom_sf"/>
</dbReference>
<dbReference type="Gene3D" id="1.20.5.1200">
    <property type="entry name" value="Alpha-tocopherol transfer"/>
    <property type="match status" value="1"/>
</dbReference>
<dbReference type="PANTHER" id="PTHR10174">
    <property type="entry name" value="ALPHA-TOCOPHEROL TRANSFER PROTEIN-RELATED"/>
    <property type="match status" value="1"/>
</dbReference>
<protein>
    <submittedName>
        <fullName evidence="3">Alpha-tocopherol transfer protein-like</fullName>
    </submittedName>
</protein>
<dbReference type="Proteomes" id="UP000887159">
    <property type="component" value="Unassembled WGS sequence"/>
</dbReference>
<dbReference type="SUPFAM" id="SSF52087">
    <property type="entry name" value="CRAL/TRIO domain"/>
    <property type="match status" value="1"/>
</dbReference>
<dbReference type="Gene3D" id="3.40.525.10">
    <property type="entry name" value="CRAL-TRIO lipid binding domain"/>
    <property type="match status" value="1"/>
</dbReference>
<dbReference type="InterPro" id="IPR036273">
    <property type="entry name" value="CRAL/TRIO_N_dom_sf"/>
</dbReference>
<sequence length="355" mass="40596">MTSKYEEEMKAKGYLPFHLDHIPSKIIQKAKEELNETNDTRAAALEKIREYIKEDKNLKCPMEDEYLLQFLRARKFDAKRAFSLLQNKYQVKKSHPELYDSINLDDLRKVYSSGAGYCFPFRDPDGCVVLVLALAKWNPGESNICNALTALTGFILSIVDDPATQISGVRILVDVRGFSLRQMSTLTPRYVLLISKALRNCLPVRFKSIHIYNESIVFQYIWSVLKLVLTDKIRNRVHFHGNNQKHLHKFIPKDLLSAEYGGEMPNFNADRHSIHLQWVPSHVGLPGNEAADDLAKASTSDPVDPEDHMVLTSTESYSRAKELICRTWVIPHVHPWYTCFIGLGQVCFLAMATIQ</sequence>
<dbReference type="EMBL" id="BMAU01021035">
    <property type="protein sequence ID" value="GFX87468.1"/>
    <property type="molecule type" value="Genomic_DNA"/>
</dbReference>